<feature type="domain" description="HTH luxR-type" evidence="4">
    <location>
        <begin position="316"/>
        <end position="381"/>
    </location>
</feature>
<dbReference type="GO" id="GO:0006355">
    <property type="term" value="P:regulation of DNA-templated transcription"/>
    <property type="evidence" value="ECO:0007669"/>
    <property type="project" value="InterPro"/>
</dbReference>
<keyword evidence="1" id="KW-0805">Transcription regulation</keyword>
<dbReference type="SUPFAM" id="SSF46894">
    <property type="entry name" value="C-terminal effector domain of the bipartite response regulators"/>
    <property type="match status" value="1"/>
</dbReference>
<dbReference type="SMART" id="SM00421">
    <property type="entry name" value="HTH_LUXR"/>
    <property type="match status" value="1"/>
</dbReference>
<keyword evidence="3" id="KW-0804">Transcription</keyword>
<dbReference type="InterPro" id="IPR036388">
    <property type="entry name" value="WH-like_DNA-bd_sf"/>
</dbReference>
<dbReference type="PRINTS" id="PR00038">
    <property type="entry name" value="HTHLUXR"/>
</dbReference>
<dbReference type="PROSITE" id="PS50043">
    <property type="entry name" value="HTH_LUXR_2"/>
    <property type="match status" value="1"/>
</dbReference>
<dbReference type="InterPro" id="IPR016032">
    <property type="entry name" value="Sig_transdc_resp-reg_C-effctor"/>
</dbReference>
<organism evidence="5 6">
    <name type="scientific">Mycobacterium gordonae</name>
    <dbReference type="NCBI Taxonomy" id="1778"/>
    <lineage>
        <taxon>Bacteria</taxon>
        <taxon>Bacillati</taxon>
        <taxon>Actinomycetota</taxon>
        <taxon>Actinomycetes</taxon>
        <taxon>Mycobacteriales</taxon>
        <taxon>Mycobacteriaceae</taxon>
        <taxon>Mycobacterium</taxon>
    </lineage>
</organism>
<dbReference type="PANTHER" id="PTHR44688">
    <property type="entry name" value="DNA-BINDING TRANSCRIPTIONAL ACTIVATOR DEVR_DOSR"/>
    <property type="match status" value="1"/>
</dbReference>
<sequence>MWRRQTDVKGVELAREVLCAAEEIVGTDALHPRFADDDLDSAAAALSAVRRALNGRLAAAGEMDTAKAVQLAALLVRSEHAQAEILDALLARRAKVVMVRDAVRRLRQAGSTAELIERASAEAQYMGFDRILFSRIAHGFWLASSAYTGADEGFAHTLVEVGLAHPRKLNGALLEAEMVRRGAPMVVRDPQTNPRVYTELVALTETKAYVAAPVLAWGQPIGLLHADRQPQSALVDEFDRDVLAVFAEGLGIAFERNLLLDRVKGLQHACREYARGVDELVDDVTVAVIEGAAPGEPLDPCLPTESCGRPPLRARDGDVTGNLTRRERDVLRGLAAGKTNAQIAIALFVAEGTVKTHVKHVLRKLGAANRTDAVAKYHHVVN</sequence>
<dbReference type="Pfam" id="PF01590">
    <property type="entry name" value="GAF"/>
    <property type="match status" value="1"/>
</dbReference>
<proteinExistence type="predicted"/>
<evidence type="ECO:0000256" key="1">
    <source>
        <dbReference type="ARBA" id="ARBA00023015"/>
    </source>
</evidence>
<dbReference type="EMBL" id="LKTM01000001">
    <property type="protein sequence ID" value="KQH81352.1"/>
    <property type="molecule type" value="Genomic_DNA"/>
</dbReference>
<dbReference type="InterPro" id="IPR003018">
    <property type="entry name" value="GAF"/>
</dbReference>
<comment type="caution">
    <text evidence="5">The sequence shown here is derived from an EMBL/GenBank/DDBJ whole genome shotgun (WGS) entry which is preliminary data.</text>
</comment>
<dbReference type="SMART" id="SM00065">
    <property type="entry name" value="GAF"/>
    <property type="match status" value="1"/>
</dbReference>
<accession>A0A0Q2UL22</accession>
<dbReference type="CDD" id="cd06170">
    <property type="entry name" value="LuxR_C_like"/>
    <property type="match status" value="1"/>
</dbReference>
<evidence type="ECO:0000313" key="6">
    <source>
        <dbReference type="Proteomes" id="UP000051677"/>
    </source>
</evidence>
<evidence type="ECO:0000256" key="3">
    <source>
        <dbReference type="ARBA" id="ARBA00023163"/>
    </source>
</evidence>
<dbReference type="Gene3D" id="3.30.450.40">
    <property type="match status" value="1"/>
</dbReference>
<reference evidence="5 6" key="1">
    <citation type="submission" date="2015-10" db="EMBL/GenBank/DDBJ databases">
        <title>Mycobacterium gordonae draft genome assembly.</title>
        <authorList>
            <person name="Ustinova V."/>
            <person name="Smirnova T."/>
            <person name="Blagodatskikh K."/>
            <person name="Varlamov D."/>
            <person name="Larionova E."/>
            <person name="Chernousova L."/>
        </authorList>
    </citation>
    <scope>NUCLEOTIDE SEQUENCE [LARGE SCALE GENOMIC DNA]</scope>
    <source>
        <strain evidence="5 6">CTRI 14-8773</strain>
    </source>
</reference>
<dbReference type="Pfam" id="PF00196">
    <property type="entry name" value="GerE"/>
    <property type="match status" value="1"/>
</dbReference>
<protein>
    <recommendedName>
        <fullName evidence="4">HTH luxR-type domain-containing protein</fullName>
    </recommendedName>
</protein>
<evidence type="ECO:0000313" key="5">
    <source>
        <dbReference type="EMBL" id="KQH81352.1"/>
    </source>
</evidence>
<evidence type="ECO:0000256" key="2">
    <source>
        <dbReference type="ARBA" id="ARBA00023125"/>
    </source>
</evidence>
<dbReference type="InterPro" id="IPR029016">
    <property type="entry name" value="GAF-like_dom_sf"/>
</dbReference>
<dbReference type="GO" id="GO:0003677">
    <property type="term" value="F:DNA binding"/>
    <property type="evidence" value="ECO:0007669"/>
    <property type="project" value="UniProtKB-KW"/>
</dbReference>
<evidence type="ECO:0000259" key="4">
    <source>
        <dbReference type="PROSITE" id="PS50043"/>
    </source>
</evidence>
<dbReference type="Proteomes" id="UP000051677">
    <property type="component" value="Unassembled WGS sequence"/>
</dbReference>
<dbReference type="InterPro" id="IPR000792">
    <property type="entry name" value="Tscrpt_reg_LuxR_C"/>
</dbReference>
<gene>
    <name evidence="5" type="ORF">AO501_05060</name>
</gene>
<dbReference type="PROSITE" id="PS00622">
    <property type="entry name" value="HTH_LUXR_1"/>
    <property type="match status" value="1"/>
</dbReference>
<keyword evidence="2" id="KW-0238">DNA-binding</keyword>
<dbReference type="AlphaFoldDB" id="A0A0Q2UL22"/>
<name>A0A0Q2UL22_MYCGO</name>
<dbReference type="PANTHER" id="PTHR44688:SF16">
    <property type="entry name" value="DNA-BINDING TRANSCRIPTIONAL ACTIVATOR DEVR_DOSR"/>
    <property type="match status" value="1"/>
</dbReference>
<dbReference type="Gene3D" id="1.10.10.10">
    <property type="entry name" value="Winged helix-like DNA-binding domain superfamily/Winged helix DNA-binding domain"/>
    <property type="match status" value="1"/>
</dbReference>
<dbReference type="SUPFAM" id="SSF55781">
    <property type="entry name" value="GAF domain-like"/>
    <property type="match status" value="1"/>
</dbReference>